<protein>
    <submittedName>
        <fullName evidence="1">Uncharacterized protein</fullName>
    </submittedName>
</protein>
<organism evidence="1">
    <name type="scientific">Arundo donax</name>
    <name type="common">Giant reed</name>
    <name type="synonym">Donax arundinaceus</name>
    <dbReference type="NCBI Taxonomy" id="35708"/>
    <lineage>
        <taxon>Eukaryota</taxon>
        <taxon>Viridiplantae</taxon>
        <taxon>Streptophyta</taxon>
        <taxon>Embryophyta</taxon>
        <taxon>Tracheophyta</taxon>
        <taxon>Spermatophyta</taxon>
        <taxon>Magnoliopsida</taxon>
        <taxon>Liliopsida</taxon>
        <taxon>Poales</taxon>
        <taxon>Poaceae</taxon>
        <taxon>PACMAD clade</taxon>
        <taxon>Arundinoideae</taxon>
        <taxon>Arundineae</taxon>
        <taxon>Arundo</taxon>
    </lineage>
</organism>
<name>A0A0A9GKM5_ARUDO</name>
<dbReference type="AlphaFoldDB" id="A0A0A9GKM5"/>
<dbReference type="EMBL" id="GBRH01172859">
    <property type="protein sequence ID" value="JAE25037.1"/>
    <property type="molecule type" value="Transcribed_RNA"/>
</dbReference>
<sequence length="32" mass="3668">MPISFAPETVVLHEIVVVCNFSTLLNYRIQYA</sequence>
<proteinExistence type="predicted"/>
<reference evidence="1" key="2">
    <citation type="journal article" date="2015" name="Data Brief">
        <title>Shoot transcriptome of the giant reed, Arundo donax.</title>
        <authorList>
            <person name="Barrero R.A."/>
            <person name="Guerrero F.D."/>
            <person name="Moolhuijzen P."/>
            <person name="Goolsby J.A."/>
            <person name="Tidwell J."/>
            <person name="Bellgard S.E."/>
            <person name="Bellgard M.I."/>
        </authorList>
    </citation>
    <scope>NUCLEOTIDE SEQUENCE</scope>
    <source>
        <tissue evidence="1">Shoot tissue taken approximately 20 cm above the soil surface</tissue>
    </source>
</reference>
<evidence type="ECO:0000313" key="1">
    <source>
        <dbReference type="EMBL" id="JAE25037.1"/>
    </source>
</evidence>
<accession>A0A0A9GKM5</accession>
<reference evidence="1" key="1">
    <citation type="submission" date="2014-09" db="EMBL/GenBank/DDBJ databases">
        <authorList>
            <person name="Magalhaes I.L.F."/>
            <person name="Oliveira U."/>
            <person name="Santos F.R."/>
            <person name="Vidigal T.H.D.A."/>
            <person name="Brescovit A.D."/>
            <person name="Santos A.J."/>
        </authorList>
    </citation>
    <scope>NUCLEOTIDE SEQUENCE</scope>
    <source>
        <tissue evidence="1">Shoot tissue taken approximately 20 cm above the soil surface</tissue>
    </source>
</reference>